<dbReference type="RefSeq" id="WP_306351479.1">
    <property type="nucleotide sequence ID" value="NZ_JASAWV010000005.1"/>
</dbReference>
<evidence type="ECO:0000313" key="2">
    <source>
        <dbReference type="EMBL" id="MDP8148295.1"/>
    </source>
</evidence>
<gene>
    <name evidence="2" type="ORF">QJU57_04255</name>
</gene>
<protein>
    <submittedName>
        <fullName evidence="2">ORF6N domain-containing protein</fullName>
    </submittedName>
</protein>
<dbReference type="AlphaFoldDB" id="A0AAW8CB78"/>
<keyword evidence="3" id="KW-1185">Reference proteome</keyword>
<evidence type="ECO:0000259" key="1">
    <source>
        <dbReference type="Pfam" id="PF10543"/>
    </source>
</evidence>
<evidence type="ECO:0000313" key="3">
    <source>
        <dbReference type="Proteomes" id="UP001226020"/>
    </source>
</evidence>
<dbReference type="Pfam" id="PF10543">
    <property type="entry name" value="ORF6N"/>
    <property type="match status" value="1"/>
</dbReference>
<reference evidence="2 3" key="1">
    <citation type="journal article" date="2023" name="Front. Microbiol.">
        <title>Phylogeography and host specificity of Pasteurellaceae pathogenic to sea-farmed fish in the north-east Atlantic.</title>
        <authorList>
            <person name="Gulla S."/>
            <person name="Colquhoun D.J."/>
            <person name="Olsen A.B."/>
            <person name="Spilsberg B."/>
            <person name="Lagesen K."/>
            <person name="Aakesson C.P."/>
            <person name="Strom S."/>
            <person name="Manji F."/>
            <person name="Birkbeck T.H."/>
            <person name="Nilsen H.K."/>
        </authorList>
    </citation>
    <scope>NUCLEOTIDE SEQUENCE [LARGE SCALE GENOMIC DNA]</scope>
    <source>
        <strain evidence="2 3">NVIB3131</strain>
    </source>
</reference>
<name>A0AAW8CB78_9PAST</name>
<organism evidence="2 3">
    <name type="scientific">Phocoenobacter atlanticus subsp. atlanticus</name>
    <dbReference type="NCBI Taxonomy" id="3061285"/>
    <lineage>
        <taxon>Bacteria</taxon>
        <taxon>Pseudomonadati</taxon>
        <taxon>Pseudomonadota</taxon>
        <taxon>Gammaproteobacteria</taxon>
        <taxon>Pasteurellales</taxon>
        <taxon>Pasteurellaceae</taxon>
        <taxon>Phocoenobacter</taxon>
        <taxon>Phocoenobacter atlanticus</taxon>
    </lineage>
</organism>
<dbReference type="InterPro" id="IPR018873">
    <property type="entry name" value="KilA-N_DNA-bd_domain"/>
</dbReference>
<comment type="caution">
    <text evidence="2">The sequence shown here is derived from an EMBL/GenBank/DDBJ whole genome shotgun (WGS) entry which is preliminary data.</text>
</comment>
<feature type="domain" description="KilA-N DNA-binding" evidence="1">
    <location>
        <begin position="20"/>
        <end position="111"/>
    </location>
</feature>
<sequence length="342" mass="39840">MPYNFTFAIIEVNHHEIKNLIYTIRGKKVMLDSDLALIYNYEVKRLNEQVKRNIERFPEDFMFKLTKEEVELVKSQIATSRVEGYFSGQDGGRRKLPNVFTEQGIYMLMTVLKGDLAIEQSKALVRTFKQMKDYLIENQNIIGSDEWLQLSVQTNQNTVQTNQNAKDILKIKDNMATKEDLKKVMENFINPDSYKHFLIMDGHKIESDCAYAKIYSSAQHSIYIVDNYISLKTLELLREPKDNINIVIFSDNMRNRNMLTNNILADFQSDYPDISISFKVTNGKYHDRYIAIDYNTNNEKIYHCGASSKDAGTRVTTISRIDDTHLYHSLFDELLHNPILNI</sequence>
<dbReference type="EMBL" id="JASAXT010000005">
    <property type="protein sequence ID" value="MDP8148295.1"/>
    <property type="molecule type" value="Genomic_DNA"/>
</dbReference>
<dbReference type="Proteomes" id="UP001226020">
    <property type="component" value="Unassembled WGS sequence"/>
</dbReference>
<proteinExistence type="predicted"/>
<accession>A0AAW8CB78</accession>